<gene>
    <name evidence="3" type="ORF">DFQ05_0344</name>
</gene>
<accession>A0A4R1KUK6</accession>
<dbReference type="GO" id="GO:0016757">
    <property type="term" value="F:glycosyltransferase activity"/>
    <property type="evidence" value="ECO:0007669"/>
    <property type="project" value="InterPro"/>
</dbReference>
<keyword evidence="4" id="KW-1185">Reference proteome</keyword>
<dbReference type="Proteomes" id="UP000295714">
    <property type="component" value="Unassembled WGS sequence"/>
</dbReference>
<dbReference type="PANTHER" id="PTHR12526">
    <property type="entry name" value="GLYCOSYLTRANSFERASE"/>
    <property type="match status" value="1"/>
</dbReference>
<feature type="domain" description="Glycosyl transferase family 1" evidence="1">
    <location>
        <begin position="205"/>
        <end position="365"/>
    </location>
</feature>
<name>A0A4R1KUK6_9FLAO</name>
<dbReference type="EMBL" id="SMGI01000001">
    <property type="protein sequence ID" value="TCK68834.1"/>
    <property type="molecule type" value="Genomic_DNA"/>
</dbReference>
<dbReference type="InterPro" id="IPR028098">
    <property type="entry name" value="Glyco_trans_4-like_N"/>
</dbReference>
<sequence>MPKPLKIAVYSGEIPSTTFIERLVEGLCSKGLLIFRFGLKKRKLDQLEHSFHYTYSNRLSKGLNFLKYSFLLLLFNVNDKRKLDNFIKAQLKNSFLLKVKYYPVLYHKPDIFHLQWAKGIADWIWVQDFGIKLAVSLRGAHINYSPIANLELAETYKRLFPKVDAFHAVSKAIAKEAAKYNATEEKIKVIYSGLDLKKLEFNSKSFNSNTSLNIISIGRDHWKKGYAYALDAMGLIDDQDISFNYTIVGVDNNEELLYKRSQLRCRDNINFVGHLCFSEVMQLVRDADVLVLSSVEEGIANVVLEAMALGTLVISTDCGGMNEVITDTKNGFLVPVRNSEALSDALKKVSVLSKDDYLELTQEARKTIEQQHSHTQMINQMNDLYHSVLKEALCE</sequence>
<dbReference type="Pfam" id="PF13439">
    <property type="entry name" value="Glyco_transf_4"/>
    <property type="match status" value="1"/>
</dbReference>
<proteinExistence type="predicted"/>
<evidence type="ECO:0000259" key="1">
    <source>
        <dbReference type="Pfam" id="PF00534"/>
    </source>
</evidence>
<dbReference type="Gene3D" id="3.40.50.2000">
    <property type="entry name" value="Glycogen Phosphorylase B"/>
    <property type="match status" value="2"/>
</dbReference>
<dbReference type="CDD" id="cd03801">
    <property type="entry name" value="GT4_PimA-like"/>
    <property type="match status" value="1"/>
</dbReference>
<dbReference type="AlphaFoldDB" id="A0A4R1KUK6"/>
<comment type="caution">
    <text evidence="3">The sequence shown here is derived from an EMBL/GenBank/DDBJ whole genome shotgun (WGS) entry which is preliminary data.</text>
</comment>
<reference evidence="3 4" key="1">
    <citation type="journal article" date="2015" name="Stand. Genomic Sci.">
        <title>Genomic Encyclopedia of Bacterial and Archaeal Type Strains, Phase III: the genomes of soil and plant-associated and newly described type strains.</title>
        <authorList>
            <person name="Whitman W.B."/>
            <person name="Woyke T."/>
            <person name="Klenk H.P."/>
            <person name="Zhou Y."/>
            <person name="Lilburn T.G."/>
            <person name="Beck B.J."/>
            <person name="De Vos P."/>
            <person name="Vandamme P."/>
            <person name="Eisen J.A."/>
            <person name="Garrity G."/>
            <person name="Hugenholtz P."/>
            <person name="Kyrpides N.C."/>
        </authorList>
    </citation>
    <scope>NUCLEOTIDE SEQUENCE [LARGE SCALE GENOMIC DNA]</scope>
    <source>
        <strain evidence="3 4">CECT 8445</strain>
    </source>
</reference>
<organism evidence="3 4">
    <name type="scientific">Winogradskyella wandonensis</name>
    <dbReference type="NCBI Taxonomy" id="1442586"/>
    <lineage>
        <taxon>Bacteria</taxon>
        <taxon>Pseudomonadati</taxon>
        <taxon>Bacteroidota</taxon>
        <taxon>Flavobacteriia</taxon>
        <taxon>Flavobacteriales</taxon>
        <taxon>Flavobacteriaceae</taxon>
        <taxon>Winogradskyella</taxon>
    </lineage>
</organism>
<dbReference type="OrthoDB" id="596635at2"/>
<keyword evidence="3" id="KW-0808">Transferase</keyword>
<protein>
    <submittedName>
        <fullName evidence="3">Colanic acid/amylovoran biosynthesis glycosyltransferase</fullName>
    </submittedName>
</protein>
<dbReference type="Pfam" id="PF00534">
    <property type="entry name" value="Glycos_transf_1"/>
    <property type="match status" value="1"/>
</dbReference>
<dbReference type="PANTHER" id="PTHR12526:SF630">
    <property type="entry name" value="GLYCOSYLTRANSFERASE"/>
    <property type="match status" value="1"/>
</dbReference>
<dbReference type="SUPFAM" id="SSF53756">
    <property type="entry name" value="UDP-Glycosyltransferase/glycogen phosphorylase"/>
    <property type="match status" value="1"/>
</dbReference>
<dbReference type="RefSeq" id="WP_132702937.1">
    <property type="nucleotide sequence ID" value="NZ_SMGI01000001.1"/>
</dbReference>
<evidence type="ECO:0000259" key="2">
    <source>
        <dbReference type="Pfam" id="PF13439"/>
    </source>
</evidence>
<evidence type="ECO:0000313" key="4">
    <source>
        <dbReference type="Proteomes" id="UP000295714"/>
    </source>
</evidence>
<feature type="domain" description="Glycosyltransferase subfamily 4-like N-terminal" evidence="2">
    <location>
        <begin position="107"/>
        <end position="197"/>
    </location>
</feature>
<dbReference type="InterPro" id="IPR001296">
    <property type="entry name" value="Glyco_trans_1"/>
</dbReference>
<evidence type="ECO:0000313" key="3">
    <source>
        <dbReference type="EMBL" id="TCK68834.1"/>
    </source>
</evidence>